<protein>
    <submittedName>
        <fullName evidence="2">Uncharacterized protein</fullName>
    </submittedName>
</protein>
<accession>A0A5M6DEL3</accession>
<sequence length="429" mass="48423">MHATTSLGPATEPTTEQNKPALTGVTASGPQFRHAKQGSNFRPPEFLADEQWPAFIDRLFAVHRSVMYSFCASNKLFSGLFKECVMKKVCVAIALLLAVNEASAQDDHGKEYEAYAFDALSKYEAFRDEIVRKGYACMAVGLAYSPPNLNRNREGRAIPSLLLTAKRGDDMVFVHSRKTAAAVFRVGGRGAAALPSVRPYTTWTYEVFREDKVKLLVSEKSDPIVMKLSKYLKPSNANNLNVPKHDPFDDWLSPAEVSSPRLTKDRTRRFFTEMEFSSGRDLGAGQTEVVFKKRYPTKTQQFRIVFSKAHGDMPIEVEITTPEGDVEIMKKHLIHGRYEWAKSSDVWLPRRIQAAMTVFYGADTSLEELDLYLKWRIGDEVPSDVFELSTKDPREPLGKLFEFDYDRVAGGQTIQPAETPWSLPEELSR</sequence>
<dbReference type="Proteomes" id="UP000324479">
    <property type="component" value="Unassembled WGS sequence"/>
</dbReference>
<dbReference type="AlphaFoldDB" id="A0A5M6DEL3"/>
<name>A0A5M6DEL3_9BACT</name>
<evidence type="ECO:0000313" key="2">
    <source>
        <dbReference type="EMBL" id="KAA5545991.1"/>
    </source>
</evidence>
<feature type="region of interest" description="Disordered" evidence="1">
    <location>
        <begin position="1"/>
        <end position="39"/>
    </location>
</feature>
<dbReference type="RefSeq" id="WP_150074946.1">
    <property type="nucleotide sequence ID" value="NZ_VWOX01000002.1"/>
</dbReference>
<reference evidence="2 3" key="1">
    <citation type="submission" date="2019-08" db="EMBL/GenBank/DDBJ databases">
        <authorList>
            <person name="Dhanesh K."/>
            <person name="Kumar G."/>
            <person name="Sasikala C."/>
            <person name="Venkata Ramana C."/>
        </authorList>
    </citation>
    <scope>NUCLEOTIDE SEQUENCE [LARGE SCALE GENOMIC DNA]</scope>
    <source>
        <strain evidence="2 3">JC645</strain>
    </source>
</reference>
<dbReference type="EMBL" id="VWOX01000002">
    <property type="protein sequence ID" value="KAA5545991.1"/>
    <property type="molecule type" value="Genomic_DNA"/>
</dbReference>
<comment type="caution">
    <text evidence="2">The sequence shown here is derived from an EMBL/GenBank/DDBJ whole genome shotgun (WGS) entry which is preliminary data.</text>
</comment>
<gene>
    <name evidence="2" type="ORF">FYK55_03510</name>
</gene>
<organism evidence="2 3">
    <name type="scientific">Roseiconus nitratireducens</name>
    <dbReference type="NCBI Taxonomy" id="2605748"/>
    <lineage>
        <taxon>Bacteria</taxon>
        <taxon>Pseudomonadati</taxon>
        <taxon>Planctomycetota</taxon>
        <taxon>Planctomycetia</taxon>
        <taxon>Pirellulales</taxon>
        <taxon>Pirellulaceae</taxon>
        <taxon>Roseiconus</taxon>
    </lineage>
</organism>
<evidence type="ECO:0000313" key="3">
    <source>
        <dbReference type="Proteomes" id="UP000324479"/>
    </source>
</evidence>
<evidence type="ECO:0000256" key="1">
    <source>
        <dbReference type="SAM" id="MobiDB-lite"/>
    </source>
</evidence>
<feature type="compositionally biased region" description="Polar residues" evidence="1">
    <location>
        <begin position="1"/>
        <end position="29"/>
    </location>
</feature>
<keyword evidence="3" id="KW-1185">Reference proteome</keyword>
<proteinExistence type="predicted"/>